<dbReference type="InterPro" id="IPR000352">
    <property type="entry name" value="Pep_chain_release_fac_I"/>
</dbReference>
<evidence type="ECO:0000256" key="2">
    <source>
        <dbReference type="ARBA" id="ARBA00022481"/>
    </source>
</evidence>
<dbReference type="GO" id="GO:0003747">
    <property type="term" value="F:translation release factor activity"/>
    <property type="evidence" value="ECO:0007669"/>
    <property type="project" value="InterPro"/>
</dbReference>
<dbReference type="Gene3D" id="3.30.160.20">
    <property type="match status" value="1"/>
</dbReference>
<dbReference type="PANTHER" id="PTHR43804">
    <property type="entry name" value="LD18447P"/>
    <property type="match status" value="1"/>
</dbReference>
<dbReference type="Proteomes" id="UP000215215">
    <property type="component" value="Unassembled WGS sequence"/>
</dbReference>
<dbReference type="Pfam" id="PF00472">
    <property type="entry name" value="RF-1"/>
    <property type="match status" value="1"/>
</dbReference>
<dbReference type="InterPro" id="IPR050057">
    <property type="entry name" value="Prokaryotic/Mito_RF"/>
</dbReference>
<evidence type="ECO:0000259" key="3">
    <source>
        <dbReference type="Pfam" id="PF00472"/>
    </source>
</evidence>
<proteinExistence type="inferred from homology"/>
<organism evidence="4 5">
    <name type="scientific">candidate division WOR-3 bacterium JGI_Cruoil_03_44_89</name>
    <dbReference type="NCBI Taxonomy" id="1973748"/>
    <lineage>
        <taxon>Bacteria</taxon>
        <taxon>Bacteria division WOR-3</taxon>
    </lineage>
</organism>
<keyword evidence="2" id="KW-0488">Methylation</keyword>
<dbReference type="InterPro" id="IPR045853">
    <property type="entry name" value="Pep_chain_release_fac_I_sf"/>
</dbReference>
<comment type="caution">
    <text evidence="4">The sequence shown here is derived from an EMBL/GenBank/DDBJ whole genome shotgun (WGS) entry which is preliminary data.</text>
</comment>
<evidence type="ECO:0000313" key="5">
    <source>
        <dbReference type="Proteomes" id="UP000215215"/>
    </source>
</evidence>
<dbReference type="PANTHER" id="PTHR43804:SF7">
    <property type="entry name" value="LD18447P"/>
    <property type="match status" value="1"/>
</dbReference>
<gene>
    <name evidence="4" type="ORF">CH333_01610</name>
</gene>
<sequence>MPSADLNAIEGQIKITFFKSSGPGGQRKNKRDTAVRIYHPKSGITVISTRYRSQALNKKSALLELQKRLAELNRKKPKRIPTKPPTHVREEILKEKKKTAEKKILRKKVDI</sequence>
<protein>
    <recommendedName>
        <fullName evidence="3">Prokaryotic-type class I peptide chain release factors domain-containing protein</fullName>
    </recommendedName>
</protein>
<name>A0A235BZK1_UNCW3</name>
<reference evidence="4 5" key="1">
    <citation type="submission" date="2017-07" db="EMBL/GenBank/DDBJ databases">
        <title>Recovery of genomes from metagenomes via a dereplication, aggregation, and scoring strategy.</title>
        <authorList>
            <person name="Sieber C.M."/>
            <person name="Probst A.J."/>
            <person name="Sharrar A."/>
            <person name="Thomas B.C."/>
            <person name="Hess M."/>
            <person name="Tringe S.G."/>
            <person name="Banfield J.F."/>
        </authorList>
    </citation>
    <scope>NUCLEOTIDE SEQUENCE [LARGE SCALE GENOMIC DNA]</scope>
    <source>
        <strain evidence="4">JGI_Cruoil_03_44_89</strain>
    </source>
</reference>
<evidence type="ECO:0000256" key="1">
    <source>
        <dbReference type="ARBA" id="ARBA00010835"/>
    </source>
</evidence>
<dbReference type="SUPFAM" id="SSF75620">
    <property type="entry name" value="Release factor"/>
    <property type="match status" value="1"/>
</dbReference>
<feature type="domain" description="Prokaryotic-type class I peptide chain release factors" evidence="3">
    <location>
        <begin position="10"/>
        <end position="101"/>
    </location>
</feature>
<comment type="similarity">
    <text evidence="1">Belongs to the prokaryotic/mitochondrial release factor family.</text>
</comment>
<evidence type="ECO:0000313" key="4">
    <source>
        <dbReference type="EMBL" id="OYD17217.1"/>
    </source>
</evidence>
<dbReference type="EMBL" id="NOZQ01000028">
    <property type="protein sequence ID" value="OYD17217.1"/>
    <property type="molecule type" value="Genomic_DNA"/>
</dbReference>
<dbReference type="AlphaFoldDB" id="A0A235BZK1"/>
<accession>A0A235BZK1</accession>